<evidence type="ECO:0000256" key="1">
    <source>
        <dbReference type="SAM" id="SignalP"/>
    </source>
</evidence>
<name>A0A2T8HM27_9SPHI</name>
<dbReference type="RefSeq" id="WP_116774346.1">
    <property type="nucleotide sequence ID" value="NZ_QDKG01000001.1"/>
</dbReference>
<sequence>MKRISYILSFLLLHTAVYAQLPTDRTTTTKIADLLMQQPAEKFETFSAAMQELEHFTAAEIATLVKEIEKKNTDITPITYALNSYSYYVMQDGKESQRKVFVEGLGSSLGQLQQQEKKAFVLELLKKVGNNESLAVVAPFLSDDNLVDDATLVLHAIGTPEAVNVLIDGLQNAKSEKQAIAVITALGDLKAKKAEPLIIASLDQYTDATFSRNAYIALSKIAGSASEKLFLDKAAEVGYAYEPTNVASLSLDYAANCLAQGDKKGSEKMINTVLQQTNINQSAVLKGRALALSAVINPAKAKKEILRGIQSSDATYRGIALQLLAEHGTKKESRALIAMLKNASPDVQESLFDFLGKQGEDLYAKPIENSLANSKDSRAKVAALRALVRLNNESATTRMIQEISQVDQEGKEAIKDLLLSTPDPKTVQAVHSALSNSDATTQVILLQFLATRSNEESLQSVLPLLTSTDTIVSKEAYKTLPALASAKDLDTLLSLLNNVSKQDLSQVQHALTISLKARSDKSERIQQLASNISLEDVVHIAYLFPVFASVGDDGALPLVQQALNNTANREIAIKTLANWSEPTALPTLITLSRTKKGESLNVVLSGLVKQVNRSAAKPDQKTLYLKDAFAQAESVAQKRMILQSLQATGTFQALAFAGQYLTDPDLKRTATGTVMNIALDNRTFTGKMVKDMLTQCIINLAGEESAYLSAAIERHLAEMPNKESYVALFNGKDLSGWKGLVEDPIKRNAMSTQELTKKQAAADQDMRSNWTAENGMLVFGGKGDNIATDKQYGDFELLVDWKLDPKGEEPDAGIYLRGTPQVQIWDISRVNVGAQVGSGGLYNNKTHAKDPLKVADNTLGEWNTFKIKMIDDKVWVWLNGEQVVDSTTLENYWDRNQPIFPMEQIELQAHGSKVWYRDIYLKELPRKEVFQVTAAEQQEGFKMLFDGTHLDHWTESTAYEITPEGHLRANPDAKFGKNLYTKEEFGDFVYRFDFKLTPGANNGVGIRAPLDGDAAYVGTEIQILDNDADIYKNLKKHQYHGSAYGIIAAKREGLKPLGEWNTQEIYVKGNHIKVTLNGIVILDGDLAEASKNGTLDGKDHPGLKNKKGHLGFLGHGSEVFFRNIRIKRL</sequence>
<dbReference type="OrthoDB" id="9806233at2"/>
<dbReference type="Gene3D" id="2.60.120.560">
    <property type="entry name" value="Exo-inulinase, domain 1"/>
    <property type="match status" value="2"/>
</dbReference>
<dbReference type="GO" id="GO:0016787">
    <property type="term" value="F:hydrolase activity"/>
    <property type="evidence" value="ECO:0007669"/>
    <property type="project" value="InterPro"/>
</dbReference>
<evidence type="ECO:0000313" key="4">
    <source>
        <dbReference type="Proteomes" id="UP000245627"/>
    </source>
</evidence>
<proteinExistence type="predicted"/>
<keyword evidence="4" id="KW-1185">Reference proteome</keyword>
<reference evidence="3 4" key="1">
    <citation type="submission" date="2018-04" db="EMBL/GenBank/DDBJ databases">
        <title>Sphingobacterium cortibacter sp. nov.</title>
        <authorList>
            <person name="Li Y."/>
        </authorList>
    </citation>
    <scope>NUCLEOTIDE SEQUENCE [LARGE SCALE GENOMIC DNA]</scope>
    <source>
        <strain evidence="3 4">2c-3</strain>
    </source>
</reference>
<protein>
    <submittedName>
        <fullName evidence="3">DUF1080 domain-containing protein</fullName>
    </submittedName>
</protein>
<dbReference type="InterPro" id="IPR011989">
    <property type="entry name" value="ARM-like"/>
</dbReference>
<organism evidence="3 4">
    <name type="scientific">Sphingobacterium corticibacter</name>
    <dbReference type="NCBI Taxonomy" id="2171749"/>
    <lineage>
        <taxon>Bacteria</taxon>
        <taxon>Pseudomonadati</taxon>
        <taxon>Bacteroidota</taxon>
        <taxon>Sphingobacteriia</taxon>
        <taxon>Sphingobacteriales</taxon>
        <taxon>Sphingobacteriaceae</taxon>
        <taxon>Sphingobacterium</taxon>
    </lineage>
</organism>
<evidence type="ECO:0000313" key="3">
    <source>
        <dbReference type="EMBL" id="PVH26484.1"/>
    </source>
</evidence>
<dbReference type="AlphaFoldDB" id="A0A2T8HM27"/>
<feature type="domain" description="3-keto-alpha-glucoside-1,2-lyase/3-keto-2-hydroxy-glucal hydratase" evidence="2">
    <location>
        <begin position="725"/>
        <end position="922"/>
    </location>
</feature>
<accession>A0A2T8HM27</accession>
<gene>
    <name evidence="3" type="ORF">DC487_02380</name>
</gene>
<dbReference type="InterPro" id="IPR010496">
    <property type="entry name" value="AL/BT2_dom"/>
</dbReference>
<feature type="domain" description="3-keto-alpha-glucoside-1,2-lyase/3-keto-2-hydroxy-glucal hydratase" evidence="2">
    <location>
        <begin position="940"/>
        <end position="1127"/>
    </location>
</feature>
<dbReference type="InterPro" id="IPR016024">
    <property type="entry name" value="ARM-type_fold"/>
</dbReference>
<dbReference type="SUPFAM" id="SSF48371">
    <property type="entry name" value="ARM repeat"/>
    <property type="match status" value="2"/>
</dbReference>
<comment type="caution">
    <text evidence="3">The sequence shown here is derived from an EMBL/GenBank/DDBJ whole genome shotgun (WGS) entry which is preliminary data.</text>
</comment>
<dbReference type="Proteomes" id="UP000245627">
    <property type="component" value="Unassembled WGS sequence"/>
</dbReference>
<dbReference type="Pfam" id="PF06439">
    <property type="entry name" value="3keto-disac_hyd"/>
    <property type="match status" value="2"/>
</dbReference>
<dbReference type="Gene3D" id="1.25.10.10">
    <property type="entry name" value="Leucine-rich Repeat Variant"/>
    <property type="match status" value="3"/>
</dbReference>
<keyword evidence="1" id="KW-0732">Signal</keyword>
<dbReference type="EMBL" id="QDKG01000001">
    <property type="protein sequence ID" value="PVH26484.1"/>
    <property type="molecule type" value="Genomic_DNA"/>
</dbReference>
<feature type="chain" id="PRO_5015750425" evidence="1">
    <location>
        <begin position="20"/>
        <end position="1129"/>
    </location>
</feature>
<feature type="signal peptide" evidence="1">
    <location>
        <begin position="1"/>
        <end position="19"/>
    </location>
</feature>
<evidence type="ECO:0000259" key="2">
    <source>
        <dbReference type="Pfam" id="PF06439"/>
    </source>
</evidence>